<dbReference type="PROSITE" id="PS51473">
    <property type="entry name" value="GNK2"/>
    <property type="match status" value="1"/>
</dbReference>
<sequence length="154" mass="17296">MDSPLSAMKKLAIIASIFYTSSVFPMMMTTTLNIIHSTEANNNEVVVFRFNCLCNPDSFWAKDLRARCLDDLLSNLSGSADDALVGGDFNLTLPCFGWPMYGHRWVDMAKPAAADCLQQARDAIQQCCKHRKGADVSTGDTCRMRFELYPFWHV</sequence>
<dbReference type="EMBL" id="OZ034816">
    <property type="protein sequence ID" value="CAL1377803.1"/>
    <property type="molecule type" value="Genomic_DNA"/>
</dbReference>
<evidence type="ECO:0000256" key="2">
    <source>
        <dbReference type="ARBA" id="ARBA00022737"/>
    </source>
</evidence>
<proteinExistence type="predicted"/>
<evidence type="ECO:0000313" key="5">
    <source>
        <dbReference type="Proteomes" id="UP001497516"/>
    </source>
</evidence>
<protein>
    <recommendedName>
        <fullName evidence="3">Gnk2-homologous domain-containing protein</fullName>
    </recommendedName>
</protein>
<evidence type="ECO:0000313" key="4">
    <source>
        <dbReference type="EMBL" id="CAL1377803.1"/>
    </source>
</evidence>
<dbReference type="InterPro" id="IPR038408">
    <property type="entry name" value="GNK2_sf"/>
</dbReference>
<organism evidence="4 5">
    <name type="scientific">Linum trigynum</name>
    <dbReference type="NCBI Taxonomy" id="586398"/>
    <lineage>
        <taxon>Eukaryota</taxon>
        <taxon>Viridiplantae</taxon>
        <taxon>Streptophyta</taxon>
        <taxon>Embryophyta</taxon>
        <taxon>Tracheophyta</taxon>
        <taxon>Spermatophyta</taxon>
        <taxon>Magnoliopsida</taxon>
        <taxon>eudicotyledons</taxon>
        <taxon>Gunneridae</taxon>
        <taxon>Pentapetalae</taxon>
        <taxon>rosids</taxon>
        <taxon>fabids</taxon>
        <taxon>Malpighiales</taxon>
        <taxon>Linaceae</taxon>
        <taxon>Linum</taxon>
    </lineage>
</organism>
<keyword evidence="5" id="KW-1185">Reference proteome</keyword>
<keyword evidence="2" id="KW-0677">Repeat</keyword>
<feature type="domain" description="Gnk2-homologous" evidence="3">
    <location>
        <begin position="47"/>
        <end position="151"/>
    </location>
</feature>
<evidence type="ECO:0000256" key="1">
    <source>
        <dbReference type="ARBA" id="ARBA00022729"/>
    </source>
</evidence>
<gene>
    <name evidence="4" type="ORF">LTRI10_LOCUS19427</name>
</gene>
<evidence type="ECO:0000259" key="3">
    <source>
        <dbReference type="PROSITE" id="PS51473"/>
    </source>
</evidence>
<keyword evidence="1" id="KW-0732">Signal</keyword>
<dbReference type="Gene3D" id="3.30.430.20">
    <property type="entry name" value="Gnk2 domain, C-X8-C-X2-C motif"/>
    <property type="match status" value="1"/>
</dbReference>
<accession>A0AAV2DWA2</accession>
<dbReference type="AlphaFoldDB" id="A0AAV2DWA2"/>
<reference evidence="4 5" key="1">
    <citation type="submission" date="2024-04" db="EMBL/GenBank/DDBJ databases">
        <authorList>
            <person name="Fracassetti M."/>
        </authorList>
    </citation>
    <scope>NUCLEOTIDE SEQUENCE [LARGE SCALE GENOMIC DNA]</scope>
</reference>
<dbReference type="InterPro" id="IPR002902">
    <property type="entry name" value="GNK2"/>
</dbReference>
<name>A0AAV2DWA2_9ROSI</name>
<dbReference type="Proteomes" id="UP001497516">
    <property type="component" value="Chromosome 3"/>
</dbReference>